<keyword evidence="4 6" id="KW-1133">Transmembrane helix</keyword>
<dbReference type="EMBL" id="FNKX01000002">
    <property type="protein sequence ID" value="SDR52552.1"/>
    <property type="molecule type" value="Genomic_DNA"/>
</dbReference>
<dbReference type="CDD" id="cd17319">
    <property type="entry name" value="MFS_ExuT_GudP_like"/>
    <property type="match status" value="1"/>
</dbReference>
<keyword evidence="3 6" id="KW-0812">Transmembrane</keyword>
<keyword evidence="9" id="KW-1185">Reference proteome</keyword>
<dbReference type="PANTHER" id="PTHR11662:SF399">
    <property type="entry name" value="FI19708P1-RELATED"/>
    <property type="match status" value="1"/>
</dbReference>
<dbReference type="PIRSF" id="PIRSF002808">
    <property type="entry name" value="Hexose_phosphate_transp"/>
    <property type="match status" value="1"/>
</dbReference>
<evidence type="ECO:0000256" key="4">
    <source>
        <dbReference type="ARBA" id="ARBA00022989"/>
    </source>
</evidence>
<keyword evidence="5 6" id="KW-0472">Membrane</keyword>
<comment type="subcellular location">
    <subcellularLocation>
        <location evidence="1">Cell membrane</location>
        <topology evidence="1">Multi-pass membrane protein</topology>
    </subcellularLocation>
</comment>
<dbReference type="PANTHER" id="PTHR11662">
    <property type="entry name" value="SOLUTE CARRIER FAMILY 17"/>
    <property type="match status" value="1"/>
</dbReference>
<dbReference type="GO" id="GO:0022857">
    <property type="term" value="F:transmembrane transporter activity"/>
    <property type="evidence" value="ECO:0007669"/>
    <property type="project" value="InterPro"/>
</dbReference>
<dbReference type="PROSITE" id="PS50850">
    <property type="entry name" value="MFS"/>
    <property type="match status" value="1"/>
</dbReference>
<evidence type="ECO:0000256" key="3">
    <source>
        <dbReference type="ARBA" id="ARBA00022692"/>
    </source>
</evidence>
<dbReference type="STRING" id="157910.SAMN05445850_5487"/>
<dbReference type="Gene3D" id="1.20.1250.20">
    <property type="entry name" value="MFS general substrate transporter like domains"/>
    <property type="match status" value="2"/>
</dbReference>
<dbReference type="InterPro" id="IPR011701">
    <property type="entry name" value="MFS"/>
</dbReference>
<name>A0A1H1JRJ9_9BURK</name>
<evidence type="ECO:0000313" key="9">
    <source>
        <dbReference type="Proteomes" id="UP000199365"/>
    </source>
</evidence>
<reference evidence="9" key="1">
    <citation type="submission" date="2016-10" db="EMBL/GenBank/DDBJ databases">
        <authorList>
            <person name="Varghese N."/>
            <person name="Submissions S."/>
        </authorList>
    </citation>
    <scope>NUCLEOTIDE SEQUENCE [LARGE SCALE GENOMIC DNA]</scope>
    <source>
        <strain evidence="9">DUS833</strain>
    </source>
</reference>
<feature type="transmembrane region" description="Helical" evidence="6">
    <location>
        <begin position="40"/>
        <end position="60"/>
    </location>
</feature>
<evidence type="ECO:0000259" key="7">
    <source>
        <dbReference type="PROSITE" id="PS50850"/>
    </source>
</evidence>
<dbReference type="GO" id="GO:0005886">
    <property type="term" value="C:plasma membrane"/>
    <property type="evidence" value="ECO:0007669"/>
    <property type="project" value="UniProtKB-SubCell"/>
</dbReference>
<feature type="transmembrane region" description="Helical" evidence="6">
    <location>
        <begin position="321"/>
        <end position="342"/>
    </location>
</feature>
<feature type="transmembrane region" description="Helical" evidence="6">
    <location>
        <begin position="72"/>
        <end position="91"/>
    </location>
</feature>
<feature type="transmembrane region" description="Helical" evidence="6">
    <location>
        <begin position="136"/>
        <end position="159"/>
    </location>
</feature>
<gene>
    <name evidence="8" type="ORF">SAMN05445850_5487</name>
</gene>
<feature type="transmembrane region" description="Helical" evidence="6">
    <location>
        <begin position="297"/>
        <end position="315"/>
    </location>
</feature>
<dbReference type="InterPro" id="IPR050382">
    <property type="entry name" value="MFS_Na/Anion_cotransporter"/>
</dbReference>
<sequence length="432" mass="47255">MRFRWRHRYLVLFILFAIYLLCYMDRMIMAAAIPFIASEFHLSAMEMGGILSAFFFSYALCQIPAGLLADRFGPRLMTTIGITWWTIFTALTGLCNSLGLMLVVRVAFGIGEALFPPAAFKALSAWFPKREVGRATGLMMTTNALGPALAPLFVAAVMAAWGWRAIFTSLFIPGVAMAVFGWIYIRNSPKDSKHVSKIELEEIGTSEKSLSASAGKADFAGLVKTPLVWWCFVTLFVFSIASWGIMSWFPTYLLKARGLSTARMGIMASVPFLVGTIAYCITGFLSDKFFRNRRELLVVLGCVVAAIFAYLTAHAETAETAVFFQTIGYFFSTMAGCSLYTIPNVALPNKVVGSAIGFVNAAGQLAGFLSPLIVGYILTRTNDDFNVVFHLFVGCFLLASVSAWFINTRTDLSDSVTRSAGADVPVQNRTAG</sequence>
<evidence type="ECO:0000256" key="5">
    <source>
        <dbReference type="ARBA" id="ARBA00023136"/>
    </source>
</evidence>
<evidence type="ECO:0000256" key="1">
    <source>
        <dbReference type="ARBA" id="ARBA00004651"/>
    </source>
</evidence>
<dbReference type="Pfam" id="PF07690">
    <property type="entry name" value="MFS_1"/>
    <property type="match status" value="1"/>
</dbReference>
<dbReference type="AlphaFoldDB" id="A0A1H1JRJ9"/>
<feature type="transmembrane region" description="Helical" evidence="6">
    <location>
        <begin position="266"/>
        <end position="285"/>
    </location>
</feature>
<dbReference type="InterPro" id="IPR020846">
    <property type="entry name" value="MFS_dom"/>
</dbReference>
<dbReference type="InterPro" id="IPR000849">
    <property type="entry name" value="Sugar_P_transporter"/>
</dbReference>
<organism evidence="8 9">
    <name type="scientific">Paraburkholderia tuberum</name>
    <dbReference type="NCBI Taxonomy" id="157910"/>
    <lineage>
        <taxon>Bacteria</taxon>
        <taxon>Pseudomonadati</taxon>
        <taxon>Pseudomonadota</taxon>
        <taxon>Betaproteobacteria</taxon>
        <taxon>Burkholderiales</taxon>
        <taxon>Burkholderiaceae</taxon>
        <taxon>Paraburkholderia</taxon>
    </lineage>
</organism>
<dbReference type="SUPFAM" id="SSF103473">
    <property type="entry name" value="MFS general substrate transporter"/>
    <property type="match status" value="1"/>
</dbReference>
<feature type="transmembrane region" description="Helical" evidence="6">
    <location>
        <begin position="165"/>
        <end position="185"/>
    </location>
</feature>
<protein>
    <submittedName>
        <fullName evidence="8">Sugar phosphate permease</fullName>
    </submittedName>
</protein>
<dbReference type="Proteomes" id="UP000199365">
    <property type="component" value="Unassembled WGS sequence"/>
</dbReference>
<proteinExistence type="predicted"/>
<dbReference type="RefSeq" id="WP_090808510.1">
    <property type="nucleotide sequence ID" value="NZ_FNKX01000002.1"/>
</dbReference>
<accession>A0A1H1JRJ9</accession>
<evidence type="ECO:0000256" key="2">
    <source>
        <dbReference type="ARBA" id="ARBA00022475"/>
    </source>
</evidence>
<feature type="domain" description="Major facilitator superfamily (MFS) profile" evidence="7">
    <location>
        <begin position="11"/>
        <end position="411"/>
    </location>
</feature>
<keyword evidence="2" id="KW-1003">Cell membrane</keyword>
<evidence type="ECO:0000256" key="6">
    <source>
        <dbReference type="SAM" id="Phobius"/>
    </source>
</evidence>
<dbReference type="InterPro" id="IPR036259">
    <property type="entry name" value="MFS_trans_sf"/>
</dbReference>
<feature type="transmembrane region" description="Helical" evidence="6">
    <location>
        <begin position="385"/>
        <end position="406"/>
    </location>
</feature>
<feature type="transmembrane region" description="Helical" evidence="6">
    <location>
        <begin position="354"/>
        <end position="379"/>
    </location>
</feature>
<evidence type="ECO:0000313" key="8">
    <source>
        <dbReference type="EMBL" id="SDR52552.1"/>
    </source>
</evidence>
<feature type="transmembrane region" description="Helical" evidence="6">
    <location>
        <begin position="227"/>
        <end position="246"/>
    </location>
</feature>